<proteinExistence type="inferred from homology"/>
<comment type="similarity">
    <text evidence="1">Belongs to the SCO1/2 family.</text>
</comment>
<evidence type="ECO:0000313" key="4">
    <source>
        <dbReference type="EMBL" id="TPG53170.1"/>
    </source>
</evidence>
<dbReference type="RefSeq" id="WP_140885074.1">
    <property type="nucleotide sequence ID" value="NZ_RCZP01000019.1"/>
</dbReference>
<evidence type="ECO:0000256" key="3">
    <source>
        <dbReference type="SAM" id="SignalP"/>
    </source>
</evidence>
<dbReference type="SUPFAM" id="SSF52833">
    <property type="entry name" value="Thioredoxin-like"/>
    <property type="match status" value="1"/>
</dbReference>
<dbReference type="Gene3D" id="3.40.30.10">
    <property type="entry name" value="Glutaredoxin"/>
    <property type="match status" value="1"/>
</dbReference>
<keyword evidence="2" id="KW-0472">Membrane</keyword>
<organism evidence="4 5">
    <name type="scientific">Muricoccus nepalensis</name>
    <dbReference type="NCBI Taxonomy" id="1854500"/>
    <lineage>
        <taxon>Bacteria</taxon>
        <taxon>Pseudomonadati</taxon>
        <taxon>Pseudomonadota</taxon>
        <taxon>Alphaproteobacteria</taxon>
        <taxon>Acetobacterales</taxon>
        <taxon>Roseomonadaceae</taxon>
        <taxon>Muricoccus</taxon>
    </lineage>
</organism>
<dbReference type="InterPro" id="IPR036249">
    <property type="entry name" value="Thioredoxin-like_sf"/>
</dbReference>
<keyword evidence="5" id="KW-1185">Reference proteome</keyword>
<keyword evidence="2" id="KW-0812">Transmembrane</keyword>
<feature type="signal peptide" evidence="3">
    <location>
        <begin position="1"/>
        <end position="20"/>
    </location>
</feature>
<dbReference type="OrthoDB" id="9786756at2"/>
<comment type="caution">
    <text evidence="4">The sequence shown here is derived from an EMBL/GenBank/DDBJ whole genome shotgun (WGS) entry which is preliminary data.</text>
</comment>
<sequence>MRRLALAFALVAALAAPARAALTEAQLAAVGLFPPPGAALPRDLALVDETGRAVTGAALRSGRPAVLVLADYTCRTLCGTALGLAAAALERTGLAAGTDYDLLVLGIDPRDGPAEALAMKAARLGASPLAARARFLSGDAAALDAAQAALGYRAALDAAADEYAHPLGAFVLTGEGAVSRVLDGLALSPEELRLALAEAAGGRVGRFVERLRLLCYGLDPARGVYNGLVKQALAAGTALTLLGLGAFVLALNRRRRA</sequence>
<dbReference type="InterPro" id="IPR003782">
    <property type="entry name" value="SCO1/SenC"/>
</dbReference>
<name>A0A502FUV5_9PROT</name>
<evidence type="ECO:0000256" key="2">
    <source>
        <dbReference type="SAM" id="Phobius"/>
    </source>
</evidence>
<feature type="transmembrane region" description="Helical" evidence="2">
    <location>
        <begin position="232"/>
        <end position="251"/>
    </location>
</feature>
<dbReference type="Proteomes" id="UP000317078">
    <property type="component" value="Unassembled WGS sequence"/>
</dbReference>
<reference evidence="4 5" key="1">
    <citation type="journal article" date="2019" name="Environ. Microbiol.">
        <title>Species interactions and distinct microbial communities in high Arctic permafrost affected cryosols are associated with the CH4 and CO2 gas fluxes.</title>
        <authorList>
            <person name="Altshuler I."/>
            <person name="Hamel J."/>
            <person name="Turney S."/>
            <person name="Magnuson E."/>
            <person name="Levesque R."/>
            <person name="Greer C."/>
            <person name="Whyte L.G."/>
        </authorList>
    </citation>
    <scope>NUCLEOTIDE SEQUENCE [LARGE SCALE GENOMIC DNA]</scope>
    <source>
        <strain evidence="4 5">S9.3B</strain>
    </source>
</reference>
<protein>
    <submittedName>
        <fullName evidence="4">SCO family protein</fullName>
    </submittedName>
</protein>
<dbReference type="Pfam" id="PF02630">
    <property type="entry name" value="SCO1-SenC"/>
    <property type="match status" value="1"/>
</dbReference>
<keyword evidence="3" id="KW-0732">Signal</keyword>
<evidence type="ECO:0000313" key="5">
    <source>
        <dbReference type="Proteomes" id="UP000317078"/>
    </source>
</evidence>
<evidence type="ECO:0000256" key="1">
    <source>
        <dbReference type="ARBA" id="ARBA00010996"/>
    </source>
</evidence>
<dbReference type="AlphaFoldDB" id="A0A502FUV5"/>
<accession>A0A502FUV5</accession>
<keyword evidence="2" id="KW-1133">Transmembrane helix</keyword>
<dbReference type="EMBL" id="RCZP01000019">
    <property type="protein sequence ID" value="TPG53170.1"/>
    <property type="molecule type" value="Genomic_DNA"/>
</dbReference>
<feature type="chain" id="PRO_5021316355" evidence="3">
    <location>
        <begin position="21"/>
        <end position="257"/>
    </location>
</feature>
<gene>
    <name evidence="4" type="ORF">EAH89_17820</name>
</gene>